<protein>
    <submittedName>
        <fullName evidence="1">Uncharacterized protein</fullName>
    </submittedName>
</protein>
<organism evidence="1 2">
    <name type="scientific">Diphasiastrum complanatum</name>
    <name type="common">Issler's clubmoss</name>
    <name type="synonym">Lycopodium complanatum</name>
    <dbReference type="NCBI Taxonomy" id="34168"/>
    <lineage>
        <taxon>Eukaryota</taxon>
        <taxon>Viridiplantae</taxon>
        <taxon>Streptophyta</taxon>
        <taxon>Embryophyta</taxon>
        <taxon>Tracheophyta</taxon>
        <taxon>Lycopodiopsida</taxon>
        <taxon>Lycopodiales</taxon>
        <taxon>Lycopodiaceae</taxon>
        <taxon>Lycopodioideae</taxon>
        <taxon>Diphasiastrum</taxon>
    </lineage>
</organism>
<evidence type="ECO:0000313" key="2">
    <source>
        <dbReference type="Proteomes" id="UP001162992"/>
    </source>
</evidence>
<dbReference type="EMBL" id="CM055093">
    <property type="protein sequence ID" value="KAJ7564854.1"/>
    <property type="molecule type" value="Genomic_DNA"/>
</dbReference>
<reference evidence="2" key="1">
    <citation type="journal article" date="2024" name="Proc. Natl. Acad. Sci. U.S.A.">
        <title>Extraordinary preservation of gene collinearity over three hundred million years revealed in homosporous lycophytes.</title>
        <authorList>
            <person name="Li C."/>
            <person name="Wickell D."/>
            <person name="Kuo L.Y."/>
            <person name="Chen X."/>
            <person name="Nie B."/>
            <person name="Liao X."/>
            <person name="Peng D."/>
            <person name="Ji J."/>
            <person name="Jenkins J."/>
            <person name="Williams M."/>
            <person name="Shu S."/>
            <person name="Plott C."/>
            <person name="Barry K."/>
            <person name="Rajasekar S."/>
            <person name="Grimwood J."/>
            <person name="Han X."/>
            <person name="Sun S."/>
            <person name="Hou Z."/>
            <person name="He W."/>
            <person name="Dai G."/>
            <person name="Sun C."/>
            <person name="Schmutz J."/>
            <person name="Leebens-Mack J.H."/>
            <person name="Li F.W."/>
            <person name="Wang L."/>
        </authorList>
    </citation>
    <scope>NUCLEOTIDE SEQUENCE [LARGE SCALE GENOMIC DNA]</scope>
    <source>
        <strain evidence="2">cv. PW_Plant_1</strain>
    </source>
</reference>
<sequence length="497" mass="57410">MKLLIVSCYSVSHIPWMLFHLTAFSMSLMIQEPTFHGCRSADSAYRKLKCFYGYLQVHDIFHPGTTFGVKEIEIVDGINKKFLFHSECRSDGLVSREEIVGKKVVEAFANPENPLVYRCVCYGSLEPQSPNLKDIVMGLNLEGAGRMNLSQPSTARGDGSSRPGSRGRLSVESAKVKSYSRTASRFRGSVPVKSKGTTEKNDNPTEKTFNLSVVPRKKTMADNLLPIAKITLKYSNRSGVRQQKNVARHVFKLTTDQIRVDYHNVDRHLTITSRLYSKDGSMRLLQVDPFEPEMETFERIDEFHQLLMTERETIKAIRDAEDETYDILQQRFRDEQNVVLLTPYSDVAWFKHDDLINQDSEAEAKVETDYLSPYLPGCTRPKHKLSRQQMMETRDSCLRGLKERLVNQATTIQARYDEETATLAKRRANFERDREQMTVEEVEKQEQMCEDAVFRIRILERRAKEHEEQAIKKYIEMDQRLRHDPCLATLYDGIPNK</sequence>
<comment type="caution">
    <text evidence="1">The sequence shown here is derived from an EMBL/GenBank/DDBJ whole genome shotgun (WGS) entry which is preliminary data.</text>
</comment>
<dbReference type="Proteomes" id="UP001162992">
    <property type="component" value="Chromosome 2"/>
</dbReference>
<proteinExistence type="predicted"/>
<keyword evidence="2" id="KW-1185">Reference proteome</keyword>
<name>A0ACC2EE98_DIPCM</name>
<accession>A0ACC2EE98</accession>
<evidence type="ECO:0000313" key="1">
    <source>
        <dbReference type="EMBL" id="KAJ7564854.1"/>
    </source>
</evidence>
<gene>
    <name evidence="1" type="ORF">O6H91_02G036500</name>
</gene>